<feature type="domain" description="VWFA" evidence="1">
    <location>
        <begin position="11"/>
        <end position="208"/>
    </location>
</feature>
<reference evidence="2" key="1">
    <citation type="submission" date="2020-10" db="EMBL/GenBank/DDBJ databases">
        <title>Taxonomic study of unclassified bacteria belonging to the class Ktedonobacteria.</title>
        <authorList>
            <person name="Yabe S."/>
            <person name="Wang C.M."/>
            <person name="Zheng Y."/>
            <person name="Sakai Y."/>
            <person name="Cavaletti L."/>
            <person name="Monciardini P."/>
            <person name="Donadio S."/>
        </authorList>
    </citation>
    <scope>NUCLEOTIDE SEQUENCE</scope>
    <source>
        <strain evidence="2">ID150040</strain>
    </source>
</reference>
<comment type="caution">
    <text evidence="2">The sequence shown here is derived from an EMBL/GenBank/DDBJ whole genome shotgun (WGS) entry which is preliminary data.</text>
</comment>
<dbReference type="CDD" id="cd00198">
    <property type="entry name" value="vWFA"/>
    <property type="match status" value="1"/>
</dbReference>
<dbReference type="AlphaFoldDB" id="A0A8J3IPN7"/>
<dbReference type="InterPro" id="IPR036465">
    <property type="entry name" value="vWFA_dom_sf"/>
</dbReference>
<dbReference type="PANTHER" id="PTHR47763">
    <property type="entry name" value="ALPHA-PROTEIN KINASE VWKA"/>
    <property type="match status" value="1"/>
</dbReference>
<dbReference type="GO" id="GO:0004674">
    <property type="term" value="F:protein serine/threonine kinase activity"/>
    <property type="evidence" value="ECO:0007669"/>
    <property type="project" value="TreeGrafter"/>
</dbReference>
<dbReference type="PROSITE" id="PS50234">
    <property type="entry name" value="VWFA"/>
    <property type="match status" value="1"/>
</dbReference>
<dbReference type="SMART" id="SM00327">
    <property type="entry name" value="VWA"/>
    <property type="match status" value="1"/>
</dbReference>
<protein>
    <recommendedName>
        <fullName evidence="1">VWFA domain-containing protein</fullName>
    </recommendedName>
</protein>
<dbReference type="InterPro" id="IPR052969">
    <property type="entry name" value="Thr-specific_kinase-like"/>
</dbReference>
<evidence type="ECO:0000259" key="1">
    <source>
        <dbReference type="PROSITE" id="PS50234"/>
    </source>
</evidence>
<dbReference type="RefSeq" id="WP_220206829.1">
    <property type="nucleotide sequence ID" value="NZ_BNJK01000001.1"/>
</dbReference>
<proteinExistence type="predicted"/>
<dbReference type="Pfam" id="PF00092">
    <property type="entry name" value="VWA"/>
    <property type="match status" value="1"/>
</dbReference>
<dbReference type="EMBL" id="BNJK01000001">
    <property type="protein sequence ID" value="GHO96185.1"/>
    <property type="molecule type" value="Genomic_DNA"/>
</dbReference>
<dbReference type="SUPFAM" id="SSF53300">
    <property type="entry name" value="vWA-like"/>
    <property type="match status" value="1"/>
</dbReference>
<name>A0A8J3IPN7_9CHLR</name>
<dbReference type="PANTHER" id="PTHR47763:SF1">
    <property type="entry name" value="DUF659 DOMAIN-CONTAINING PROTEIN"/>
    <property type="match status" value="1"/>
</dbReference>
<dbReference type="GO" id="GO:0005737">
    <property type="term" value="C:cytoplasm"/>
    <property type="evidence" value="ECO:0007669"/>
    <property type="project" value="TreeGrafter"/>
</dbReference>
<accession>A0A8J3IPN7</accession>
<dbReference type="InterPro" id="IPR002035">
    <property type="entry name" value="VWF_A"/>
</dbReference>
<dbReference type="Proteomes" id="UP000597444">
    <property type="component" value="Unassembled WGS sequence"/>
</dbReference>
<gene>
    <name evidence="2" type="ORF">KSF_062330</name>
</gene>
<dbReference type="Gene3D" id="3.40.50.410">
    <property type="entry name" value="von Willebrand factor, type A domain"/>
    <property type="match status" value="1"/>
</dbReference>
<keyword evidence="3" id="KW-1185">Reference proteome</keyword>
<organism evidence="2 3">
    <name type="scientific">Reticulibacter mediterranei</name>
    <dbReference type="NCBI Taxonomy" id="2778369"/>
    <lineage>
        <taxon>Bacteria</taxon>
        <taxon>Bacillati</taxon>
        <taxon>Chloroflexota</taxon>
        <taxon>Ktedonobacteria</taxon>
        <taxon>Ktedonobacterales</taxon>
        <taxon>Reticulibacteraceae</taxon>
        <taxon>Reticulibacter</taxon>
    </lineage>
</organism>
<sequence length="257" mass="27914">MKELEAINALDLAFVVDTTGSMSGLIETAKDQMVAMLTRLTQTAQVAIDMRLGVVEYRDHPPQERSFVYNVHPFTGKMKDAQRMINELGLGGGGDLPEAVFDGILGACRELEWREHARRLLVLVGDAPPHGVGTKGDSFAKGCPCGETIESVTAAAEEASITIYALGMRQEANDSFTRISQATGGEFFATARNEDAIARLQAILVKEFSQIDFDRRLLALWQTQHSLDVLAEQLASSRPAVAVAISRLGARGLLQII</sequence>
<evidence type="ECO:0000313" key="2">
    <source>
        <dbReference type="EMBL" id="GHO96185.1"/>
    </source>
</evidence>
<evidence type="ECO:0000313" key="3">
    <source>
        <dbReference type="Proteomes" id="UP000597444"/>
    </source>
</evidence>